<dbReference type="Proteomes" id="UP000663864">
    <property type="component" value="Unassembled WGS sequence"/>
</dbReference>
<accession>A0A815W444</accession>
<sequence>KYNIKQAPAYVEEHLDEDGDYIIDVGDDNDLILRCTIQSRHSNAVKHKTWIQYSFSGEPIVSWYCTCSAGAMTVGS</sequence>
<evidence type="ECO:0000313" key="1">
    <source>
        <dbReference type="EMBL" id="CAF1537195.1"/>
    </source>
</evidence>
<name>A0A815W444_9BILA</name>
<feature type="non-terminal residue" evidence="1">
    <location>
        <position position="1"/>
    </location>
</feature>
<dbReference type="EMBL" id="CAJNOT010012217">
    <property type="protein sequence ID" value="CAF1537195.1"/>
    <property type="molecule type" value="Genomic_DNA"/>
</dbReference>
<evidence type="ECO:0000313" key="2">
    <source>
        <dbReference type="Proteomes" id="UP000663864"/>
    </source>
</evidence>
<gene>
    <name evidence="1" type="ORF">ZHD862_LOCUS38950</name>
</gene>
<comment type="caution">
    <text evidence="1">The sequence shown here is derived from an EMBL/GenBank/DDBJ whole genome shotgun (WGS) entry which is preliminary data.</text>
</comment>
<proteinExistence type="predicted"/>
<dbReference type="AlphaFoldDB" id="A0A815W444"/>
<organism evidence="1 2">
    <name type="scientific">Rotaria sordida</name>
    <dbReference type="NCBI Taxonomy" id="392033"/>
    <lineage>
        <taxon>Eukaryota</taxon>
        <taxon>Metazoa</taxon>
        <taxon>Spiralia</taxon>
        <taxon>Gnathifera</taxon>
        <taxon>Rotifera</taxon>
        <taxon>Eurotatoria</taxon>
        <taxon>Bdelloidea</taxon>
        <taxon>Philodinida</taxon>
        <taxon>Philodinidae</taxon>
        <taxon>Rotaria</taxon>
    </lineage>
</organism>
<protein>
    <submittedName>
        <fullName evidence="1">Uncharacterized protein</fullName>
    </submittedName>
</protein>
<reference evidence="1" key="1">
    <citation type="submission" date="2021-02" db="EMBL/GenBank/DDBJ databases">
        <authorList>
            <person name="Nowell W R."/>
        </authorList>
    </citation>
    <scope>NUCLEOTIDE SEQUENCE</scope>
</reference>